<dbReference type="EMBL" id="WBMR01000019">
    <property type="protein sequence ID" value="KAB2384751.1"/>
    <property type="molecule type" value="Genomic_DNA"/>
</dbReference>
<protein>
    <recommendedName>
        <fullName evidence="4">Scaffolding protein</fullName>
    </recommendedName>
</protein>
<dbReference type="OrthoDB" id="4546967at2"/>
<comment type="caution">
    <text evidence="2">The sequence shown here is derived from an EMBL/GenBank/DDBJ whole genome shotgun (WGS) entry which is preliminary data.</text>
</comment>
<evidence type="ECO:0000313" key="3">
    <source>
        <dbReference type="Proteomes" id="UP000483004"/>
    </source>
</evidence>
<feature type="region of interest" description="Disordered" evidence="1">
    <location>
        <begin position="64"/>
        <end position="112"/>
    </location>
</feature>
<feature type="compositionally biased region" description="Gly residues" evidence="1">
    <location>
        <begin position="189"/>
        <end position="199"/>
    </location>
</feature>
<name>A0A6L3VX95_9ACTN</name>
<feature type="compositionally biased region" description="Basic and acidic residues" evidence="1">
    <location>
        <begin position="99"/>
        <end position="111"/>
    </location>
</feature>
<dbReference type="RefSeq" id="WP_151539706.1">
    <property type="nucleotide sequence ID" value="NZ_WBMR01000019.1"/>
</dbReference>
<gene>
    <name evidence="2" type="ORF">F9B16_09900</name>
</gene>
<evidence type="ECO:0000256" key="1">
    <source>
        <dbReference type="SAM" id="MobiDB-lite"/>
    </source>
</evidence>
<dbReference type="AlphaFoldDB" id="A0A6L3VX95"/>
<proteinExistence type="predicted"/>
<sequence>MTMPVEPDTGTPAPDTGDPSQQPTPTDDAAQQPAGQPDTGGWDELIEQWKSDGLAPGQIAERLAASRKHEGRAKRYKQQLDKLNGGGQSPAEPEGSEDWQAKYEAEQERASTFESELLETRYENAVNRAATNVGADAEALLDSQAFRDAVAAELDEDFDTDDLREAVNKVAKDFAKKPRFAAQQPAAGRSGGDFTGGPGARASIDQQIADAEKNRDFATAIALKRQRAALK</sequence>
<keyword evidence="3" id="KW-1185">Reference proteome</keyword>
<feature type="region of interest" description="Disordered" evidence="1">
    <location>
        <begin position="179"/>
        <end position="208"/>
    </location>
</feature>
<accession>A0A6L3VX95</accession>
<reference evidence="2 3" key="1">
    <citation type="submission" date="2019-09" db="EMBL/GenBank/DDBJ databases">
        <title>Actinomadura physcomitrii sp. nov., a novel actinomycete isolated from moss [Physcomitrium sphaericum (Ludw) Fuernr].</title>
        <authorList>
            <person name="Liu C."/>
            <person name="Zhuang X."/>
        </authorList>
    </citation>
    <scope>NUCLEOTIDE SEQUENCE [LARGE SCALE GENOMIC DNA]</scope>
    <source>
        <strain evidence="2 3">CYP1-1B</strain>
    </source>
</reference>
<evidence type="ECO:0000313" key="2">
    <source>
        <dbReference type="EMBL" id="KAB2384751.1"/>
    </source>
</evidence>
<evidence type="ECO:0008006" key="4">
    <source>
        <dbReference type="Google" id="ProtNLM"/>
    </source>
</evidence>
<feature type="region of interest" description="Disordered" evidence="1">
    <location>
        <begin position="1"/>
        <end position="43"/>
    </location>
</feature>
<feature type="compositionally biased region" description="Basic residues" evidence="1">
    <location>
        <begin position="65"/>
        <end position="77"/>
    </location>
</feature>
<organism evidence="2 3">
    <name type="scientific">Actinomadura montaniterrae</name>
    <dbReference type="NCBI Taxonomy" id="1803903"/>
    <lineage>
        <taxon>Bacteria</taxon>
        <taxon>Bacillati</taxon>
        <taxon>Actinomycetota</taxon>
        <taxon>Actinomycetes</taxon>
        <taxon>Streptosporangiales</taxon>
        <taxon>Thermomonosporaceae</taxon>
        <taxon>Actinomadura</taxon>
    </lineage>
</organism>
<dbReference type="Proteomes" id="UP000483004">
    <property type="component" value="Unassembled WGS sequence"/>
</dbReference>